<keyword evidence="5" id="KW-1185">Reference proteome</keyword>
<dbReference type="SUPFAM" id="SSF57667">
    <property type="entry name" value="beta-beta-alpha zinc fingers"/>
    <property type="match status" value="1"/>
</dbReference>
<keyword evidence="1" id="KW-0863">Zinc-finger</keyword>
<dbReference type="Proteomes" id="UP001321749">
    <property type="component" value="Unassembled WGS sequence"/>
</dbReference>
<dbReference type="GO" id="GO:0008270">
    <property type="term" value="F:zinc ion binding"/>
    <property type="evidence" value="ECO:0007669"/>
    <property type="project" value="UniProtKB-KW"/>
</dbReference>
<evidence type="ECO:0000256" key="1">
    <source>
        <dbReference type="PROSITE-ProRule" id="PRU00042"/>
    </source>
</evidence>
<evidence type="ECO:0000259" key="3">
    <source>
        <dbReference type="PROSITE" id="PS50157"/>
    </source>
</evidence>
<dbReference type="SMART" id="SM00355">
    <property type="entry name" value="ZnF_C2H2"/>
    <property type="match status" value="2"/>
</dbReference>
<dbReference type="InterPro" id="IPR036236">
    <property type="entry name" value="Znf_C2H2_sf"/>
</dbReference>
<comment type="caution">
    <text evidence="4">The sequence shown here is derived from an EMBL/GenBank/DDBJ whole genome shotgun (WGS) entry which is preliminary data.</text>
</comment>
<dbReference type="PROSITE" id="PS50157">
    <property type="entry name" value="ZINC_FINGER_C2H2_2"/>
    <property type="match status" value="2"/>
</dbReference>
<reference evidence="4" key="2">
    <citation type="submission" date="2023-06" db="EMBL/GenBank/DDBJ databases">
        <authorList>
            <consortium name="Lawrence Berkeley National Laboratory"/>
            <person name="Mondo S.J."/>
            <person name="Hensen N."/>
            <person name="Bonometti L."/>
            <person name="Westerberg I."/>
            <person name="Brannstrom I.O."/>
            <person name="Guillou S."/>
            <person name="Cros-Aarteil S."/>
            <person name="Calhoun S."/>
            <person name="Haridas S."/>
            <person name="Kuo A."/>
            <person name="Pangilinan J."/>
            <person name="Riley R."/>
            <person name="Labutti K."/>
            <person name="Andreopoulos B."/>
            <person name="Lipzen A."/>
            <person name="Chen C."/>
            <person name="Yanf M."/>
            <person name="Daum C."/>
            <person name="Ng V."/>
            <person name="Clum A."/>
            <person name="Steindorff A."/>
            <person name="Ohm R."/>
            <person name="Martin F."/>
            <person name="Silar P."/>
            <person name="Natvig D."/>
            <person name="Lalanne C."/>
            <person name="Gautier V."/>
            <person name="Ament-Velasquez S.L."/>
            <person name="Kruys A."/>
            <person name="Hutchinson M.I."/>
            <person name="Powell A.J."/>
            <person name="Barry K."/>
            <person name="Miller A.N."/>
            <person name="Grigoriev I.V."/>
            <person name="Debuchy R."/>
            <person name="Gladieux P."/>
            <person name="Thoren M.H."/>
            <person name="Johannesson H."/>
        </authorList>
    </citation>
    <scope>NUCLEOTIDE SEQUENCE</scope>
    <source>
        <strain evidence="4">PSN324</strain>
    </source>
</reference>
<dbReference type="AlphaFoldDB" id="A0AAV9HY37"/>
<dbReference type="Pfam" id="PF00096">
    <property type="entry name" value="zf-C2H2"/>
    <property type="match status" value="2"/>
</dbReference>
<dbReference type="Gene3D" id="3.30.160.60">
    <property type="entry name" value="Classic Zinc Finger"/>
    <property type="match status" value="1"/>
</dbReference>
<proteinExistence type="predicted"/>
<protein>
    <recommendedName>
        <fullName evidence="3">C2H2-type domain-containing protein</fullName>
    </recommendedName>
</protein>
<dbReference type="InterPro" id="IPR013087">
    <property type="entry name" value="Znf_C2H2_type"/>
</dbReference>
<evidence type="ECO:0000313" key="5">
    <source>
        <dbReference type="Proteomes" id="UP001321749"/>
    </source>
</evidence>
<sequence length="174" mass="19283">MWLSYGSTPGQEPFNQNFGASVFPTTDFSLQHISPSSFDHQQTLAPAPVPGPGPQISYPQASVSDNELANPPSAPPESSVSNGPFVCNICGKGYAHRYELNKHKKYHNKTCLAGAPGCPGVGGELKDLYRHLWVRHPDFARENNIPQERGRCEVCGYSSIRLDNLVRHKRMKRH</sequence>
<dbReference type="EMBL" id="MU864948">
    <property type="protein sequence ID" value="KAK4464422.1"/>
    <property type="molecule type" value="Genomic_DNA"/>
</dbReference>
<reference evidence="4" key="1">
    <citation type="journal article" date="2023" name="Mol. Phylogenet. Evol.">
        <title>Genome-scale phylogeny and comparative genomics of the fungal order Sordariales.</title>
        <authorList>
            <person name="Hensen N."/>
            <person name="Bonometti L."/>
            <person name="Westerberg I."/>
            <person name="Brannstrom I.O."/>
            <person name="Guillou S."/>
            <person name="Cros-Aarteil S."/>
            <person name="Calhoun S."/>
            <person name="Haridas S."/>
            <person name="Kuo A."/>
            <person name="Mondo S."/>
            <person name="Pangilinan J."/>
            <person name="Riley R."/>
            <person name="LaButti K."/>
            <person name="Andreopoulos B."/>
            <person name="Lipzen A."/>
            <person name="Chen C."/>
            <person name="Yan M."/>
            <person name="Daum C."/>
            <person name="Ng V."/>
            <person name="Clum A."/>
            <person name="Steindorff A."/>
            <person name="Ohm R.A."/>
            <person name="Martin F."/>
            <person name="Silar P."/>
            <person name="Natvig D.O."/>
            <person name="Lalanne C."/>
            <person name="Gautier V."/>
            <person name="Ament-Velasquez S.L."/>
            <person name="Kruys A."/>
            <person name="Hutchinson M.I."/>
            <person name="Powell A.J."/>
            <person name="Barry K."/>
            <person name="Miller A.N."/>
            <person name="Grigoriev I.V."/>
            <person name="Debuchy R."/>
            <person name="Gladieux P."/>
            <person name="Hiltunen Thoren M."/>
            <person name="Johannesson H."/>
        </authorList>
    </citation>
    <scope>NUCLEOTIDE SEQUENCE</scope>
    <source>
        <strain evidence="4">PSN324</strain>
    </source>
</reference>
<feature type="region of interest" description="Disordered" evidence="2">
    <location>
        <begin position="38"/>
        <end position="80"/>
    </location>
</feature>
<evidence type="ECO:0000313" key="4">
    <source>
        <dbReference type="EMBL" id="KAK4464422.1"/>
    </source>
</evidence>
<evidence type="ECO:0000256" key="2">
    <source>
        <dbReference type="SAM" id="MobiDB-lite"/>
    </source>
</evidence>
<feature type="compositionally biased region" description="Polar residues" evidence="2">
    <location>
        <begin position="57"/>
        <end position="67"/>
    </location>
</feature>
<organism evidence="4 5">
    <name type="scientific">Cladorrhinum samala</name>
    <dbReference type="NCBI Taxonomy" id="585594"/>
    <lineage>
        <taxon>Eukaryota</taxon>
        <taxon>Fungi</taxon>
        <taxon>Dikarya</taxon>
        <taxon>Ascomycota</taxon>
        <taxon>Pezizomycotina</taxon>
        <taxon>Sordariomycetes</taxon>
        <taxon>Sordariomycetidae</taxon>
        <taxon>Sordariales</taxon>
        <taxon>Podosporaceae</taxon>
        <taxon>Cladorrhinum</taxon>
    </lineage>
</organism>
<name>A0AAV9HY37_9PEZI</name>
<feature type="domain" description="C2H2-type" evidence="3">
    <location>
        <begin position="150"/>
        <end position="174"/>
    </location>
</feature>
<keyword evidence="1" id="KW-0862">Zinc</keyword>
<accession>A0AAV9HY37</accession>
<dbReference type="PROSITE" id="PS00028">
    <property type="entry name" value="ZINC_FINGER_C2H2_1"/>
    <property type="match status" value="1"/>
</dbReference>
<keyword evidence="1" id="KW-0479">Metal-binding</keyword>
<feature type="domain" description="C2H2-type" evidence="3">
    <location>
        <begin position="85"/>
        <end position="107"/>
    </location>
</feature>
<gene>
    <name evidence="4" type="ORF">QBC42DRAFT_45754</name>
</gene>